<feature type="domain" description="DUF4301" evidence="1">
    <location>
        <begin position="8"/>
        <end position="510"/>
    </location>
</feature>
<dbReference type="RefSeq" id="WP_237378352.1">
    <property type="nucleotide sequence ID" value="NZ_CP071793.1"/>
</dbReference>
<dbReference type="AlphaFoldDB" id="A0A8A4TIM5"/>
<organism evidence="2 3">
    <name type="scientific">Sulfidibacter corallicola</name>
    <dbReference type="NCBI Taxonomy" id="2818388"/>
    <lineage>
        <taxon>Bacteria</taxon>
        <taxon>Pseudomonadati</taxon>
        <taxon>Acidobacteriota</taxon>
        <taxon>Holophagae</taxon>
        <taxon>Acanthopleuribacterales</taxon>
        <taxon>Acanthopleuribacteraceae</taxon>
        <taxon>Sulfidibacter</taxon>
    </lineage>
</organism>
<gene>
    <name evidence="2" type="ORF">J3U87_24230</name>
</gene>
<dbReference type="KEGG" id="scor:J3U87_24230"/>
<proteinExistence type="predicted"/>
<protein>
    <submittedName>
        <fullName evidence="2">DUF4301 family protein</fullName>
    </submittedName>
</protein>
<keyword evidence="3" id="KW-1185">Reference proteome</keyword>
<name>A0A8A4TIM5_SULCO</name>
<sequence length="513" mass="56822">MNHTQFSQEDFAQIEKKGHKFELIRQQLAMFEKGVPFLQLNRACTVGDGIVQVPPAQHAALSALADEAQSAGRATKFVPASGAASRMFKALHAAKEALEAGNPVEDGAFGTFIDNLHRFAFYPELSERLAERGVTLAQPVAAAHHLPVLQTLLDGDAMNYGNLPKGLLQFHKEGDRVRTSVEEHFVEAGAYGVDAEGIARLHFTVSPEHFEAFQDLVDEKRDDYEREGLKLEIGYSFQKPATDTIAVDLENIPFREESGQLLFRPGGHGALIENLNDLDGDILFVKNIDNVVPDRLKDTTILYKKILAGHLMRVQRALFAHLNWLDENELNPQKRDELFDFAAVELGYIAPEAARGLDDKEAHDYLHRLLNRPLRVCGMVKNEGEPGGGPFWVTGKDGAQSVQIVESSQIDRHDAAQAGILASSTHFNPVDLVCAVRDYRGNRFNLPDYVDDEACFISEKSKSGKSLKALELPGLWNGAMANWNTVFVEVPLITFNPVKTVNDLLRDAHQPGN</sequence>
<dbReference type="Proteomes" id="UP000663929">
    <property type="component" value="Chromosome"/>
</dbReference>
<evidence type="ECO:0000313" key="3">
    <source>
        <dbReference type="Proteomes" id="UP000663929"/>
    </source>
</evidence>
<dbReference type="EMBL" id="CP071793">
    <property type="protein sequence ID" value="QTD48701.1"/>
    <property type="molecule type" value="Genomic_DNA"/>
</dbReference>
<dbReference type="Pfam" id="PF14134">
    <property type="entry name" value="DUF4301"/>
    <property type="match status" value="1"/>
</dbReference>
<accession>A0A8A4TIM5</accession>
<evidence type="ECO:0000313" key="2">
    <source>
        <dbReference type="EMBL" id="QTD48701.1"/>
    </source>
</evidence>
<reference evidence="2" key="1">
    <citation type="submission" date="2021-03" db="EMBL/GenBank/DDBJ databases">
        <title>Acanthopleuribacteraceae sp. M133.</title>
        <authorList>
            <person name="Wang G."/>
        </authorList>
    </citation>
    <scope>NUCLEOTIDE SEQUENCE</scope>
    <source>
        <strain evidence="2">M133</strain>
    </source>
</reference>
<evidence type="ECO:0000259" key="1">
    <source>
        <dbReference type="Pfam" id="PF14134"/>
    </source>
</evidence>
<dbReference type="InterPro" id="IPR025393">
    <property type="entry name" value="DUF4301"/>
</dbReference>
<dbReference type="SUPFAM" id="SSF53448">
    <property type="entry name" value="Nucleotide-diphospho-sugar transferases"/>
    <property type="match status" value="1"/>
</dbReference>
<dbReference type="InterPro" id="IPR029044">
    <property type="entry name" value="Nucleotide-diphossugar_trans"/>
</dbReference>